<feature type="compositionally biased region" description="Polar residues" evidence="8">
    <location>
        <begin position="853"/>
        <end position="863"/>
    </location>
</feature>
<dbReference type="SUPFAM" id="SSF48371">
    <property type="entry name" value="ARM repeat"/>
    <property type="match status" value="1"/>
</dbReference>
<gene>
    <name evidence="10" type="ORF">LSCM4_03709</name>
</gene>
<dbReference type="InterPro" id="IPR027165">
    <property type="entry name" value="CND3"/>
</dbReference>
<organism evidence="10 11">
    <name type="scientific">Leishmania orientalis</name>
    <dbReference type="NCBI Taxonomy" id="2249476"/>
    <lineage>
        <taxon>Eukaryota</taxon>
        <taxon>Discoba</taxon>
        <taxon>Euglenozoa</taxon>
        <taxon>Kinetoplastea</taxon>
        <taxon>Metakinetoplastina</taxon>
        <taxon>Trypanosomatida</taxon>
        <taxon>Trypanosomatidae</taxon>
        <taxon>Leishmaniinae</taxon>
        <taxon>Leishmania</taxon>
    </lineage>
</organism>
<evidence type="ECO:0000259" key="9">
    <source>
        <dbReference type="Pfam" id="PF12719"/>
    </source>
</evidence>
<proteinExistence type="inferred from homology"/>
<dbReference type="GO" id="GO:0051301">
    <property type="term" value="P:cell division"/>
    <property type="evidence" value="ECO:0007669"/>
    <property type="project" value="UniProtKB-KW"/>
</dbReference>
<name>A0A836GH98_9TRYP</name>
<evidence type="ECO:0000256" key="3">
    <source>
        <dbReference type="ARBA" id="ARBA00022454"/>
    </source>
</evidence>
<dbReference type="GO" id="GO:0000796">
    <property type="term" value="C:condensin complex"/>
    <property type="evidence" value="ECO:0007669"/>
    <property type="project" value="InterPro"/>
</dbReference>
<keyword evidence="4" id="KW-0132">Cell division</keyword>
<dbReference type="InterPro" id="IPR011989">
    <property type="entry name" value="ARM-like"/>
</dbReference>
<keyword evidence="5" id="KW-0498">Mitosis</keyword>
<dbReference type="InterPro" id="IPR016024">
    <property type="entry name" value="ARM-type_fold"/>
</dbReference>
<dbReference type="SMR" id="A0A836GH98"/>
<evidence type="ECO:0000256" key="1">
    <source>
        <dbReference type="ARBA" id="ARBA00004286"/>
    </source>
</evidence>
<dbReference type="PANTHER" id="PTHR14418">
    <property type="entry name" value="CONDENSIN COMPLEX SUBUNIT 3-RELATED"/>
    <property type="match status" value="1"/>
</dbReference>
<keyword evidence="6" id="KW-0226">DNA condensation</keyword>
<dbReference type="RefSeq" id="XP_067061642.1">
    <property type="nucleotide sequence ID" value="XM_067205705.1"/>
</dbReference>
<dbReference type="KEGG" id="loi:92359639"/>
<sequence length="1044" mass="115985">MGSSSKAVAVSPTGGLEEVGRIFQQVHQSAAHAQKSKRKLISLGQQGTSQLCKDVCTVVLLILKQVAQITPEAMRRHYAFMTELCKAFRESFESDQLAIELLKSVSAFHNAVDKAVRLAVVSTFEALLKTVDQSNVSEERQDFYQEAAELLKQRAHDKCPQVRAKAVASVAAFQSGKKDCDVTQQLIALLCCDTNADVRKQILHAIAPRKEFLEGYFHGIVRSIRDIVARVRAEAWDALGRFPWRYITAYAGAKGVKMPELLAAGLGDFNASVVIACRAAITNCWVHRDCKDVCEDFMNSIACGYVLPSLSPYERISAELLAYAQKRKTNVHFPLKLDDINTGGLLLWKADCRVSCDTEGEDETQLLPPLEQFSAVLQDTVYAYARPDAEPKTVKFRSIEDADNMLRILLSVFDIYDDNAYLAHADNTTRASLLRLISFILKVVPDEDPSLFVDVAVRALKSLTARTPEEATKAVTSALDSLFRSLKLPQRHALGFDDVEAIGRKSRERQQELVRRKVLCRAGELSEESYTELKEEMDRDEKFLLRMQLIVLAFLSHSQRGDSIPTFCYHIMQMGRHLDNDKVRVAATKSLCLQCLINPESVHTFMPLILAESQENAAAATASSPKADMSLPIVAIGVIFDLIMEYGLRFFDVAKRPPSESRALYNAESDIEARLQHEQDLAAEDVHKVGSKRLLEALQSYLQPGSEAKHAITASGFCKLLSCNRLPAEMVPQIVAVLLIHYTGALASRKESATAAYMMDYLGTFFRSYAASHPKRQVQLCEGGITAFRVVLERNIALASKLLEFVARLTDAYTLTVIRDIDPQAAKRATRDVVDEAAGMTEEEEEAQRKSNRVNATRSSMQSGRLSRELSRYSLHERLSQELLVEVASSELAESRAACMDALEKCMYFYSREPQPFLLHCVAAATQATRHADPALHRRLEAWQTALYHRCAAAGAGPQSQGATVDAESSDALEQRWCEAVKARAEKRDALLEAGFGGFPSIPPHLGAASPVMVKVEAGELKRERPSDVFDVESILGPRKRPRY</sequence>
<comment type="subcellular location">
    <subcellularLocation>
        <location evidence="1">Chromosome</location>
    </subcellularLocation>
</comment>
<evidence type="ECO:0000256" key="4">
    <source>
        <dbReference type="ARBA" id="ARBA00022618"/>
    </source>
</evidence>
<evidence type="ECO:0000313" key="10">
    <source>
        <dbReference type="EMBL" id="KAG5473639.1"/>
    </source>
</evidence>
<keyword evidence="11" id="KW-1185">Reference proteome</keyword>
<protein>
    <recommendedName>
        <fullName evidence="9">Nuclear condensin complex subunit 3 C-terminal domain-containing protein</fullName>
    </recommendedName>
</protein>
<dbReference type="GO" id="GO:0007076">
    <property type="term" value="P:mitotic chromosome condensation"/>
    <property type="evidence" value="ECO:0007669"/>
    <property type="project" value="InterPro"/>
</dbReference>
<keyword evidence="7" id="KW-0131">Cell cycle</keyword>
<evidence type="ECO:0000256" key="6">
    <source>
        <dbReference type="ARBA" id="ARBA00023067"/>
    </source>
</evidence>
<dbReference type="PANTHER" id="PTHR14418:SF5">
    <property type="entry name" value="CONDENSIN COMPLEX SUBUNIT 3"/>
    <property type="match status" value="1"/>
</dbReference>
<reference evidence="11" key="1">
    <citation type="journal article" date="2021" name="Microbiol. Resour. Announc.">
        <title>LGAAP: Leishmaniinae Genome Assembly and Annotation Pipeline.</title>
        <authorList>
            <person name="Almutairi H."/>
            <person name="Urbaniak M.D."/>
            <person name="Bates M.D."/>
            <person name="Jariyapan N."/>
            <person name="Kwakye-Nuako G."/>
            <person name="Thomaz-Soccol V."/>
            <person name="Al-Salem W.S."/>
            <person name="Dillon R.J."/>
            <person name="Bates P.A."/>
            <person name="Gatherer D."/>
        </authorList>
    </citation>
    <scope>NUCLEOTIDE SEQUENCE [LARGE SCALE GENOMIC DNA]</scope>
</reference>
<dbReference type="EMBL" id="JAFHLR010000029">
    <property type="protein sequence ID" value="KAG5473639.1"/>
    <property type="molecule type" value="Genomic_DNA"/>
</dbReference>
<accession>A0A836GH98</accession>
<dbReference type="AlphaFoldDB" id="A0A836GH98"/>
<evidence type="ECO:0000313" key="11">
    <source>
        <dbReference type="Proteomes" id="UP000674143"/>
    </source>
</evidence>
<evidence type="ECO:0000256" key="2">
    <source>
        <dbReference type="ARBA" id="ARBA00006533"/>
    </source>
</evidence>
<reference evidence="11" key="2">
    <citation type="journal article" date="2021" name="Sci. Data">
        <title>Chromosome-scale genome sequencing, assembly and annotation of six genomes from subfamily Leishmaniinae.</title>
        <authorList>
            <person name="Almutairi H."/>
            <person name="Urbaniak M.D."/>
            <person name="Bates M.D."/>
            <person name="Jariyapan N."/>
            <person name="Kwakye-Nuako G."/>
            <person name="Thomaz Soccol V."/>
            <person name="Al-Salem W.S."/>
            <person name="Dillon R.J."/>
            <person name="Bates P.A."/>
            <person name="Gatherer D."/>
        </authorList>
    </citation>
    <scope>NUCLEOTIDE SEQUENCE [LARGE SCALE GENOMIC DNA]</scope>
</reference>
<feature type="domain" description="Nuclear condensin complex subunit 3 C-terminal" evidence="9">
    <location>
        <begin position="568"/>
        <end position="904"/>
    </location>
</feature>
<dbReference type="FunFam" id="1.25.10.10:FF:000710">
    <property type="entry name" value="Nuclear_condensing_complex_subunits_-_C-term_domain_containing_protein_-_putative"/>
    <property type="match status" value="1"/>
</dbReference>
<dbReference type="Pfam" id="PF12719">
    <property type="entry name" value="Cnd3"/>
    <property type="match status" value="1"/>
</dbReference>
<evidence type="ECO:0000256" key="7">
    <source>
        <dbReference type="ARBA" id="ARBA00023306"/>
    </source>
</evidence>
<comment type="caution">
    <text evidence="10">The sequence shown here is derived from an EMBL/GenBank/DDBJ whole genome shotgun (WGS) entry which is preliminary data.</text>
</comment>
<feature type="region of interest" description="Disordered" evidence="8">
    <location>
        <begin position="832"/>
        <end position="863"/>
    </location>
</feature>
<dbReference type="Gene3D" id="1.25.10.10">
    <property type="entry name" value="Leucine-rich Repeat Variant"/>
    <property type="match status" value="1"/>
</dbReference>
<dbReference type="InterPro" id="IPR025977">
    <property type="entry name" value="Cnd3_C"/>
</dbReference>
<dbReference type="GeneID" id="92359639"/>
<evidence type="ECO:0000256" key="8">
    <source>
        <dbReference type="SAM" id="MobiDB-lite"/>
    </source>
</evidence>
<keyword evidence="3" id="KW-0158">Chromosome</keyword>
<dbReference type="Proteomes" id="UP000674143">
    <property type="component" value="Unassembled WGS sequence"/>
</dbReference>
<dbReference type="GO" id="GO:0000793">
    <property type="term" value="C:condensed chromosome"/>
    <property type="evidence" value="ECO:0007669"/>
    <property type="project" value="TreeGrafter"/>
</dbReference>
<evidence type="ECO:0000256" key="5">
    <source>
        <dbReference type="ARBA" id="ARBA00022776"/>
    </source>
</evidence>
<comment type="similarity">
    <text evidence="2">Belongs to the CND3 (condensin subunit 3) family.</text>
</comment>